<feature type="transmembrane region" description="Helical" evidence="2">
    <location>
        <begin position="228"/>
        <end position="249"/>
    </location>
</feature>
<protein>
    <submittedName>
        <fullName evidence="3">Uncharacterized protein</fullName>
    </submittedName>
</protein>
<accession>A0A941D9X6</accession>
<organism evidence="3 4">
    <name type="scientific">Phycicoccus avicenniae</name>
    <dbReference type="NCBI Taxonomy" id="2828860"/>
    <lineage>
        <taxon>Bacteria</taxon>
        <taxon>Bacillati</taxon>
        <taxon>Actinomycetota</taxon>
        <taxon>Actinomycetes</taxon>
        <taxon>Micrococcales</taxon>
        <taxon>Intrasporangiaceae</taxon>
        <taxon>Phycicoccus</taxon>
    </lineage>
</organism>
<evidence type="ECO:0000256" key="1">
    <source>
        <dbReference type="SAM" id="Coils"/>
    </source>
</evidence>
<proteinExistence type="predicted"/>
<keyword evidence="2" id="KW-0472">Membrane</keyword>
<comment type="caution">
    <text evidence="3">The sequence shown here is derived from an EMBL/GenBank/DDBJ whole genome shotgun (WGS) entry which is preliminary data.</text>
</comment>
<keyword evidence="1" id="KW-0175">Coiled coil</keyword>
<dbReference type="EMBL" id="JAGSNF010000020">
    <property type="protein sequence ID" value="MBR7744445.1"/>
    <property type="molecule type" value="Genomic_DNA"/>
</dbReference>
<evidence type="ECO:0000313" key="4">
    <source>
        <dbReference type="Proteomes" id="UP000677016"/>
    </source>
</evidence>
<name>A0A941D9X6_9MICO</name>
<feature type="transmembrane region" description="Helical" evidence="2">
    <location>
        <begin position="261"/>
        <end position="280"/>
    </location>
</feature>
<keyword evidence="2" id="KW-0812">Transmembrane</keyword>
<keyword evidence="4" id="KW-1185">Reference proteome</keyword>
<reference evidence="3" key="1">
    <citation type="submission" date="2021-04" db="EMBL/GenBank/DDBJ databases">
        <title>Phycicoccus avicenniae sp. nov., a novel endophytic actinomycetes isolated from branch of Avicennia mariana.</title>
        <authorList>
            <person name="Tuo L."/>
        </authorList>
    </citation>
    <scope>NUCLEOTIDE SEQUENCE</scope>
    <source>
        <strain evidence="3">BSK3Z-2</strain>
    </source>
</reference>
<dbReference type="Proteomes" id="UP000677016">
    <property type="component" value="Unassembled WGS sequence"/>
</dbReference>
<dbReference type="AlphaFoldDB" id="A0A941D9X6"/>
<sequence length="362" mass="39873">MVEKMHTTLSEAAIPDDKESAESYARLLRVVEELAAHRSQGPDLYSRTALQNLMSALTPVSTSLTQFREDPEEGGHLENAEEDLDQVVHAMGDLPPLPPKGKAAAAGKAAATYERASIKSLERWQQQSQDLEEKLSELEADVANLTKNADSRIQQAIDDAVKSALESQAAEWQPVMASLKAEEAEAKSEVSEMRSLHNDAKSILAAVADKAVASDYRENARNKSVGGWIWDVIGTAIGLGALWLLAYHLLEVANERSIPLALTRLGVSVAGLGLAALCFGRARTFHKESRLAKRTDLRIRTVKGFIATMDEETQEAVLQGMAERLYMRGELEPVSEDDENFDPLERIRERVSLRRVANEDET</sequence>
<evidence type="ECO:0000256" key="2">
    <source>
        <dbReference type="SAM" id="Phobius"/>
    </source>
</evidence>
<evidence type="ECO:0000313" key="3">
    <source>
        <dbReference type="EMBL" id="MBR7744445.1"/>
    </source>
</evidence>
<gene>
    <name evidence="3" type="ORF">KC207_14210</name>
</gene>
<dbReference type="RefSeq" id="WP_211603966.1">
    <property type="nucleotide sequence ID" value="NZ_JAGSNF010000020.1"/>
</dbReference>
<feature type="coiled-coil region" evidence="1">
    <location>
        <begin position="121"/>
        <end position="199"/>
    </location>
</feature>
<keyword evidence="2" id="KW-1133">Transmembrane helix</keyword>